<dbReference type="PANTHER" id="PTHR41244:SF1">
    <property type="entry name" value="GLYCOSYLTRANSFERASE"/>
    <property type="match status" value="1"/>
</dbReference>
<dbReference type="GO" id="GO:0016787">
    <property type="term" value="F:hydrolase activity"/>
    <property type="evidence" value="ECO:0007669"/>
    <property type="project" value="UniProtKB-KW"/>
</dbReference>
<evidence type="ECO:0000313" key="1">
    <source>
        <dbReference type="EMBL" id="KAB1440833.1"/>
    </source>
</evidence>
<dbReference type="OrthoDB" id="8666056at2"/>
<name>A0A6N6N0R0_9BACT</name>
<dbReference type="PANTHER" id="PTHR41244">
    <property type="entry name" value="RHAMNAN SYNTHESIS F"/>
    <property type="match status" value="1"/>
</dbReference>
<dbReference type="AlphaFoldDB" id="A0A6N6N0R0"/>
<reference evidence="1 2" key="1">
    <citation type="journal article" date="2017" name="Int. J. Syst. Evol. Microbiol.">
        <title>Desulfovibrio senegalensis sp. nov., a mesophilic sulfate reducer isolated from marine sediment.</title>
        <authorList>
            <person name="Thioye A."/>
            <person name="Gam Z.B.A."/>
            <person name="Mbengue M."/>
            <person name="Cayol J.L."/>
            <person name="Joseph-Bartoli M."/>
            <person name="Toure-Kane C."/>
            <person name="Labat M."/>
        </authorList>
    </citation>
    <scope>NUCLEOTIDE SEQUENCE [LARGE SCALE GENOMIC DNA]</scope>
    <source>
        <strain evidence="1 2">DSM 101509</strain>
    </source>
</reference>
<keyword evidence="1" id="KW-0378">Hydrolase</keyword>
<gene>
    <name evidence="1" type="ORF">F8A88_12850</name>
</gene>
<dbReference type="CDD" id="cd11579">
    <property type="entry name" value="Glyco_tran_WbsX"/>
    <property type="match status" value="1"/>
</dbReference>
<keyword evidence="2" id="KW-1185">Reference proteome</keyword>
<dbReference type="EMBL" id="WAIE01000006">
    <property type="protein sequence ID" value="KAB1440833.1"/>
    <property type="molecule type" value="Genomic_DNA"/>
</dbReference>
<dbReference type="InterPro" id="IPR032719">
    <property type="entry name" value="WbsX"/>
</dbReference>
<dbReference type="Proteomes" id="UP000438699">
    <property type="component" value="Unassembled WGS sequence"/>
</dbReference>
<sequence length="350" mass="40628">MNPAKLIALYLPQFHAIAENDQWWGKGFTEWVNVRGATPGFEGHYQPHEPVSPLEYYDLSNPRAQQMQAHMARRYGIHGFCYYYYWFGGKKLLQTPIETMLASGRPDLPFCICWANHDWTRAWYGQNKQVLMAQDYSDESMRAFVEDVAPLLADGRYIRVDQKPMLCVYQSEEMPDSKRITDIWRERAHKLSLGELHLVRMEALDWDRDPATLGFDAAVEFAPDWRMAGQLLNPGQQPRRVDYKTTVTNMLLKPPAPYTRYHGVFPGWDNSPRYKKAALVFDNASPGVFAYHLENAIRKTMRNTPDNRLVFINAWNEWGEGCHLEPCRRHGTAWLEACRMALQRAALHAE</sequence>
<dbReference type="RefSeq" id="WP_151151577.1">
    <property type="nucleotide sequence ID" value="NZ_WAIE01000006.1"/>
</dbReference>
<proteinExistence type="predicted"/>
<protein>
    <submittedName>
        <fullName evidence="1">Glycosyl hydrolase</fullName>
    </submittedName>
</protein>
<dbReference type="Pfam" id="PF14307">
    <property type="entry name" value="Glyco_tran_WbsX"/>
    <property type="match status" value="1"/>
</dbReference>
<accession>A0A6N6N0R0</accession>
<comment type="caution">
    <text evidence="1">The sequence shown here is derived from an EMBL/GenBank/DDBJ whole genome shotgun (WGS) entry which is preliminary data.</text>
</comment>
<evidence type="ECO:0000313" key="2">
    <source>
        <dbReference type="Proteomes" id="UP000438699"/>
    </source>
</evidence>
<dbReference type="Gene3D" id="3.20.20.80">
    <property type="entry name" value="Glycosidases"/>
    <property type="match status" value="1"/>
</dbReference>
<organism evidence="1 2">
    <name type="scientific">Pseudodesulfovibrio senegalensis</name>
    <dbReference type="NCBI Taxonomy" id="1721087"/>
    <lineage>
        <taxon>Bacteria</taxon>
        <taxon>Pseudomonadati</taxon>
        <taxon>Thermodesulfobacteriota</taxon>
        <taxon>Desulfovibrionia</taxon>
        <taxon>Desulfovibrionales</taxon>
        <taxon>Desulfovibrionaceae</taxon>
    </lineage>
</organism>